<sequence length="111" mass="12870">MVGRFLLLALLISSVFGGKWYCGPQIFEALTSDFIEGRIWNMCPEHYTLINECCRIHDMCYSEGNGHAHCDHTFFKCLNIVKQDCPRTYGWIELSVRHLGEIIYIFTNIFG</sequence>
<dbReference type="Gene3D" id="1.20.90.10">
    <property type="entry name" value="Phospholipase A2 domain"/>
    <property type="match status" value="1"/>
</dbReference>
<dbReference type="Proteomes" id="UP000582659">
    <property type="component" value="Unassembled WGS sequence"/>
</dbReference>
<feature type="chain" id="PRO_5036022070" evidence="1">
    <location>
        <begin position="18"/>
        <end position="111"/>
    </location>
</feature>
<dbReference type="InterPro" id="IPR053322">
    <property type="entry name" value="PLA2-like"/>
</dbReference>
<protein>
    <submittedName>
        <fullName evidence="2">(pine wood nematode) hypothetical protein</fullName>
    </submittedName>
</protein>
<dbReference type="Proteomes" id="UP000659654">
    <property type="component" value="Unassembled WGS sequence"/>
</dbReference>
<dbReference type="SUPFAM" id="SSF48619">
    <property type="entry name" value="Phospholipase A2, PLA2"/>
    <property type="match status" value="1"/>
</dbReference>
<keyword evidence="1" id="KW-0732">Signal</keyword>
<dbReference type="GO" id="GO:0006644">
    <property type="term" value="P:phospholipid metabolic process"/>
    <property type="evidence" value="ECO:0007669"/>
    <property type="project" value="InterPro"/>
</dbReference>
<evidence type="ECO:0000256" key="1">
    <source>
        <dbReference type="SAM" id="SignalP"/>
    </source>
</evidence>
<keyword evidence="5" id="KW-1185">Reference proteome</keyword>
<dbReference type="InterPro" id="IPR036444">
    <property type="entry name" value="PLipase_A2_dom_sf"/>
</dbReference>
<dbReference type="AlphaFoldDB" id="A0A1I7S7P0"/>
<dbReference type="EMBL" id="CAJFCV020000003">
    <property type="protein sequence ID" value="CAG9112047.1"/>
    <property type="molecule type" value="Genomic_DNA"/>
</dbReference>
<reference evidence="3" key="2">
    <citation type="submission" date="2020-08" db="EMBL/GenBank/DDBJ databases">
        <authorList>
            <person name="Kikuchi T."/>
        </authorList>
    </citation>
    <scope>NUCLEOTIDE SEQUENCE</scope>
    <source>
        <strain evidence="2">Ka4C1</strain>
    </source>
</reference>
<name>A0A1I7S7P0_BURXY</name>
<reference evidence="6" key="1">
    <citation type="submission" date="2016-11" db="UniProtKB">
        <authorList>
            <consortium name="WormBaseParasite"/>
        </authorList>
    </citation>
    <scope>IDENTIFICATION</scope>
</reference>
<evidence type="ECO:0000313" key="4">
    <source>
        <dbReference type="Proteomes" id="UP000095284"/>
    </source>
</evidence>
<dbReference type="GO" id="GO:0050482">
    <property type="term" value="P:arachidonate secretion"/>
    <property type="evidence" value="ECO:0007669"/>
    <property type="project" value="InterPro"/>
</dbReference>
<dbReference type="WBParaSite" id="BXY_0903100.1">
    <property type="protein sequence ID" value="BXY_0903100.1"/>
    <property type="gene ID" value="BXY_0903100"/>
</dbReference>
<evidence type="ECO:0000313" key="6">
    <source>
        <dbReference type="WBParaSite" id="BXY_0903100.1"/>
    </source>
</evidence>
<dbReference type="PANTHER" id="PTHR34228">
    <property type="entry name" value="PROTEIN CBG09474-RELATED"/>
    <property type="match status" value="1"/>
</dbReference>
<evidence type="ECO:0000313" key="3">
    <source>
        <dbReference type="EMBL" id="CAG9112047.1"/>
    </source>
</evidence>
<evidence type="ECO:0000313" key="2">
    <source>
        <dbReference type="EMBL" id="CAD5223304.1"/>
    </source>
</evidence>
<organism evidence="4 6">
    <name type="scientific">Bursaphelenchus xylophilus</name>
    <name type="common">Pinewood nematode worm</name>
    <name type="synonym">Aphelenchoides xylophilus</name>
    <dbReference type="NCBI Taxonomy" id="6326"/>
    <lineage>
        <taxon>Eukaryota</taxon>
        <taxon>Metazoa</taxon>
        <taxon>Ecdysozoa</taxon>
        <taxon>Nematoda</taxon>
        <taxon>Chromadorea</taxon>
        <taxon>Rhabditida</taxon>
        <taxon>Tylenchina</taxon>
        <taxon>Tylenchomorpha</taxon>
        <taxon>Aphelenchoidea</taxon>
        <taxon>Aphelenchoididae</taxon>
        <taxon>Bursaphelenchus</taxon>
    </lineage>
</organism>
<gene>
    <name evidence="2" type="ORF">BXYJ_LOCUS7912</name>
</gene>
<dbReference type="Proteomes" id="UP000095284">
    <property type="component" value="Unplaced"/>
</dbReference>
<dbReference type="OrthoDB" id="5846818at2759"/>
<dbReference type="GO" id="GO:0004623">
    <property type="term" value="F:phospholipase A2 activity"/>
    <property type="evidence" value="ECO:0007669"/>
    <property type="project" value="InterPro"/>
</dbReference>
<dbReference type="EMBL" id="CAJFDI010000003">
    <property type="protein sequence ID" value="CAD5223304.1"/>
    <property type="molecule type" value="Genomic_DNA"/>
</dbReference>
<evidence type="ECO:0000313" key="5">
    <source>
        <dbReference type="Proteomes" id="UP000659654"/>
    </source>
</evidence>
<accession>A0A1I7S7P0</accession>
<feature type="signal peptide" evidence="1">
    <location>
        <begin position="1"/>
        <end position="17"/>
    </location>
</feature>
<proteinExistence type="predicted"/>